<keyword evidence="2" id="KW-1185">Reference proteome</keyword>
<protein>
    <submittedName>
        <fullName evidence="1">Uncharacterized protein</fullName>
    </submittedName>
</protein>
<dbReference type="Proteomes" id="UP001055811">
    <property type="component" value="Linkage Group LG03"/>
</dbReference>
<gene>
    <name evidence="1" type="ORF">L2E82_17917</name>
</gene>
<reference evidence="1 2" key="2">
    <citation type="journal article" date="2022" name="Mol. Ecol. Resour.">
        <title>The genomes of chicory, endive, great burdock and yacon provide insights into Asteraceae paleo-polyploidization history and plant inulin production.</title>
        <authorList>
            <person name="Fan W."/>
            <person name="Wang S."/>
            <person name="Wang H."/>
            <person name="Wang A."/>
            <person name="Jiang F."/>
            <person name="Liu H."/>
            <person name="Zhao H."/>
            <person name="Xu D."/>
            <person name="Zhang Y."/>
        </authorList>
    </citation>
    <scope>NUCLEOTIDE SEQUENCE [LARGE SCALE GENOMIC DNA]</scope>
    <source>
        <strain evidence="2">cv. Punajuju</strain>
        <tissue evidence="1">Leaves</tissue>
    </source>
</reference>
<reference evidence="2" key="1">
    <citation type="journal article" date="2022" name="Mol. Ecol. Resour.">
        <title>The genomes of chicory, endive, great burdock and yacon provide insights into Asteraceae palaeo-polyploidization history and plant inulin production.</title>
        <authorList>
            <person name="Fan W."/>
            <person name="Wang S."/>
            <person name="Wang H."/>
            <person name="Wang A."/>
            <person name="Jiang F."/>
            <person name="Liu H."/>
            <person name="Zhao H."/>
            <person name="Xu D."/>
            <person name="Zhang Y."/>
        </authorList>
    </citation>
    <scope>NUCLEOTIDE SEQUENCE [LARGE SCALE GENOMIC DNA]</scope>
    <source>
        <strain evidence="2">cv. Punajuju</strain>
    </source>
</reference>
<accession>A0ACB9FA15</accession>
<evidence type="ECO:0000313" key="2">
    <source>
        <dbReference type="Proteomes" id="UP001055811"/>
    </source>
</evidence>
<comment type="caution">
    <text evidence="1">The sequence shown here is derived from an EMBL/GenBank/DDBJ whole genome shotgun (WGS) entry which is preliminary data.</text>
</comment>
<sequence length="135" mass="15549">MVFDTIRNKLADTFVNNVTTSYRAEISDFGRGINFRNERKDGAVEGFKKFARIEEFLNSHTEIRTHNIPSSLEELSRETIRTRSFIITHLEQNTLNLRVSNRSKHGGRLEGESLLEKREEGSRIAVEGWAEPKKA</sequence>
<evidence type="ECO:0000313" key="1">
    <source>
        <dbReference type="EMBL" id="KAI3767628.1"/>
    </source>
</evidence>
<dbReference type="EMBL" id="CM042011">
    <property type="protein sequence ID" value="KAI3767628.1"/>
    <property type="molecule type" value="Genomic_DNA"/>
</dbReference>
<proteinExistence type="predicted"/>
<organism evidence="1 2">
    <name type="scientific">Cichorium intybus</name>
    <name type="common">Chicory</name>
    <dbReference type="NCBI Taxonomy" id="13427"/>
    <lineage>
        <taxon>Eukaryota</taxon>
        <taxon>Viridiplantae</taxon>
        <taxon>Streptophyta</taxon>
        <taxon>Embryophyta</taxon>
        <taxon>Tracheophyta</taxon>
        <taxon>Spermatophyta</taxon>
        <taxon>Magnoliopsida</taxon>
        <taxon>eudicotyledons</taxon>
        <taxon>Gunneridae</taxon>
        <taxon>Pentapetalae</taxon>
        <taxon>asterids</taxon>
        <taxon>campanulids</taxon>
        <taxon>Asterales</taxon>
        <taxon>Asteraceae</taxon>
        <taxon>Cichorioideae</taxon>
        <taxon>Cichorieae</taxon>
        <taxon>Cichoriinae</taxon>
        <taxon>Cichorium</taxon>
    </lineage>
</organism>
<name>A0ACB9FA15_CICIN</name>